<dbReference type="RefSeq" id="WP_169593694.1">
    <property type="nucleotide sequence ID" value="NZ_VCQU01000013.1"/>
</dbReference>
<accession>A0A848KKX2</accession>
<comment type="caution">
    <text evidence="3">The sequence shown here is derived from an EMBL/GenBank/DDBJ whole genome shotgun (WGS) entry which is preliminary data.</text>
</comment>
<dbReference type="EMBL" id="VCQU01000013">
    <property type="protein sequence ID" value="NMN98919.1"/>
    <property type="molecule type" value="Genomic_DNA"/>
</dbReference>
<dbReference type="Pfam" id="PF26059">
    <property type="entry name" value="DUF8020"/>
    <property type="match status" value="1"/>
</dbReference>
<keyword evidence="1" id="KW-0732">Signal</keyword>
<protein>
    <recommendedName>
        <fullName evidence="2">DUF8020 domain-containing protein</fullName>
    </recommendedName>
</protein>
<sequence>MRLNRAPLVSAFAIAAMSVCAGVVHADPGPADANVSYQVVQSADGRSIETTLGNGTFRMSPTGTAVDIVNAVGTTIDSLPLAYSVRGNAFPIAAQIDPAGSTLTLTPETTPVALQNVDARGDAYDNMVRQWGLGWSNDGGVRAGIGTAIGVVVGCILVLIAACIPGAVLGGFIGAAIGVGAANPGFLPSVNSFLATF</sequence>
<reference evidence="3 4" key="1">
    <citation type="submission" date="2019-05" db="EMBL/GenBank/DDBJ databases">
        <authorList>
            <person name="Lee S.D."/>
        </authorList>
    </citation>
    <scope>NUCLEOTIDE SEQUENCE [LARGE SCALE GENOMIC DNA]</scope>
    <source>
        <strain evidence="3 4">YC2-7</strain>
    </source>
</reference>
<dbReference type="AlphaFoldDB" id="A0A848KKX2"/>
<keyword evidence="4" id="KW-1185">Reference proteome</keyword>
<dbReference type="InterPro" id="IPR058333">
    <property type="entry name" value="DUF8020"/>
</dbReference>
<evidence type="ECO:0000313" key="4">
    <source>
        <dbReference type="Proteomes" id="UP000535543"/>
    </source>
</evidence>
<feature type="chain" id="PRO_5032579392" description="DUF8020 domain-containing protein" evidence="1">
    <location>
        <begin position="27"/>
        <end position="197"/>
    </location>
</feature>
<evidence type="ECO:0000256" key="1">
    <source>
        <dbReference type="SAM" id="SignalP"/>
    </source>
</evidence>
<feature type="signal peptide" evidence="1">
    <location>
        <begin position="1"/>
        <end position="26"/>
    </location>
</feature>
<proteinExistence type="predicted"/>
<organism evidence="3 4">
    <name type="scientific">Antrihabitans stalactiti</name>
    <dbReference type="NCBI Taxonomy" id="2584121"/>
    <lineage>
        <taxon>Bacteria</taxon>
        <taxon>Bacillati</taxon>
        <taxon>Actinomycetota</taxon>
        <taxon>Actinomycetes</taxon>
        <taxon>Mycobacteriales</taxon>
        <taxon>Nocardiaceae</taxon>
        <taxon>Antrihabitans</taxon>
    </lineage>
</organism>
<name>A0A848KKX2_9NOCA</name>
<evidence type="ECO:0000313" key="3">
    <source>
        <dbReference type="EMBL" id="NMN98919.1"/>
    </source>
</evidence>
<reference evidence="3 4" key="2">
    <citation type="submission" date="2020-06" db="EMBL/GenBank/DDBJ databases">
        <title>Antribacter stalactiti gen. nov., sp. nov., a new member of the family Nacardiaceae isolated from a cave.</title>
        <authorList>
            <person name="Kim I.S."/>
        </authorList>
    </citation>
    <scope>NUCLEOTIDE SEQUENCE [LARGE SCALE GENOMIC DNA]</scope>
    <source>
        <strain evidence="3 4">YC2-7</strain>
    </source>
</reference>
<feature type="domain" description="DUF8020" evidence="2">
    <location>
        <begin position="35"/>
        <end position="108"/>
    </location>
</feature>
<gene>
    <name evidence="3" type="ORF">FGL95_28180</name>
</gene>
<evidence type="ECO:0000259" key="2">
    <source>
        <dbReference type="Pfam" id="PF26059"/>
    </source>
</evidence>
<dbReference type="Proteomes" id="UP000535543">
    <property type="component" value="Unassembled WGS sequence"/>
</dbReference>